<evidence type="ECO:0000256" key="3">
    <source>
        <dbReference type="ARBA" id="ARBA00023274"/>
    </source>
</evidence>
<dbReference type="Gene3D" id="1.10.60.20">
    <property type="entry name" value="Ribosomal protein S17e-like"/>
    <property type="match status" value="1"/>
</dbReference>
<dbReference type="GO" id="GO:0005840">
    <property type="term" value="C:ribosome"/>
    <property type="evidence" value="ECO:0007669"/>
    <property type="project" value="UniProtKB-KW"/>
</dbReference>
<organism evidence="5">
    <name type="scientific">Candidatus Methanophagaceae archaeon ANME-1 ERB6</name>
    <dbReference type="NCBI Taxonomy" id="2759912"/>
    <lineage>
        <taxon>Archaea</taxon>
        <taxon>Methanobacteriati</taxon>
        <taxon>Methanobacteriota</taxon>
        <taxon>Stenosarchaea group</taxon>
        <taxon>Methanomicrobia</taxon>
        <taxon>Candidatus Methanophagales</taxon>
        <taxon>Candidatus Methanophagaceae</taxon>
    </lineage>
</organism>
<keyword evidence="2 4" id="KW-0689">Ribosomal protein</keyword>
<dbReference type="GO" id="GO:0005829">
    <property type="term" value="C:cytosol"/>
    <property type="evidence" value="ECO:0007669"/>
    <property type="project" value="UniProtKB-ARBA"/>
</dbReference>
<reference evidence="5" key="1">
    <citation type="submission" date="2020-06" db="EMBL/GenBank/DDBJ databases">
        <title>Unique genomic features of the anaerobic methanotrophic archaea.</title>
        <authorList>
            <person name="Chadwick G.L."/>
            <person name="Skennerton C.T."/>
            <person name="Laso-Perez R."/>
            <person name="Leu A.O."/>
            <person name="Speth D.R."/>
            <person name="Yu H."/>
            <person name="Morgan-Lang C."/>
            <person name="Hatzenpichler R."/>
            <person name="Goudeau D."/>
            <person name="Malmstrom R."/>
            <person name="Brazelton W.J."/>
            <person name="Woyke T."/>
            <person name="Hallam S.J."/>
            <person name="Tyson G.W."/>
            <person name="Wegener G."/>
            <person name="Boetius A."/>
            <person name="Orphan V."/>
        </authorList>
    </citation>
    <scope>NUCLEOTIDE SEQUENCE</scope>
</reference>
<dbReference type="AlphaFoldDB" id="A0A7G9YYS9"/>
<dbReference type="PROSITE" id="PS00712">
    <property type="entry name" value="RIBOSOMAL_S17E"/>
    <property type="match status" value="1"/>
</dbReference>
<accession>A0A7G9YYS9</accession>
<dbReference type="GO" id="GO:1990904">
    <property type="term" value="C:ribonucleoprotein complex"/>
    <property type="evidence" value="ECO:0007669"/>
    <property type="project" value="UniProtKB-KW"/>
</dbReference>
<evidence type="ECO:0000256" key="1">
    <source>
        <dbReference type="ARBA" id="ARBA00010444"/>
    </source>
</evidence>
<dbReference type="SUPFAM" id="SSF116820">
    <property type="entry name" value="Rps17e-like"/>
    <property type="match status" value="1"/>
</dbReference>
<sequence>MGTVKPTYVKKLAKQLLKEVAECTDDFELNKKLVDEYTNVESKGVRNRIAGYITHKKKGKVAEPDLEPEPRIDSIA</sequence>
<name>A0A7G9YYS9_9EURY</name>
<dbReference type="GO" id="GO:0003735">
    <property type="term" value="F:structural constituent of ribosome"/>
    <property type="evidence" value="ECO:0007669"/>
    <property type="project" value="InterPro"/>
</dbReference>
<dbReference type="InterPro" id="IPR036401">
    <property type="entry name" value="Ribosomal_eS17_sf"/>
</dbReference>
<dbReference type="InterPro" id="IPR018273">
    <property type="entry name" value="Ribosomal_eS17_CS"/>
</dbReference>
<dbReference type="PANTHER" id="PTHR10732">
    <property type="entry name" value="40S RIBOSOMAL PROTEIN S17"/>
    <property type="match status" value="1"/>
</dbReference>
<evidence type="ECO:0000256" key="2">
    <source>
        <dbReference type="ARBA" id="ARBA00022980"/>
    </source>
</evidence>
<dbReference type="GO" id="GO:0006412">
    <property type="term" value="P:translation"/>
    <property type="evidence" value="ECO:0007669"/>
    <property type="project" value="UniProtKB-UniRule"/>
</dbReference>
<dbReference type="NCBIfam" id="NF002242">
    <property type="entry name" value="PRK01151.1"/>
    <property type="match status" value="1"/>
</dbReference>
<protein>
    <recommendedName>
        <fullName evidence="4">Small ribosomal subunit protein eS17</fullName>
    </recommendedName>
</protein>
<dbReference type="PANTHER" id="PTHR10732:SF0">
    <property type="entry name" value="40S RIBOSOMAL PROTEIN S17"/>
    <property type="match status" value="1"/>
</dbReference>
<proteinExistence type="inferred from homology"/>
<evidence type="ECO:0000313" key="5">
    <source>
        <dbReference type="EMBL" id="QNO53163.1"/>
    </source>
</evidence>
<comment type="similarity">
    <text evidence="1 4">Belongs to the eukaryotic ribosomal protein eS17 family.</text>
</comment>
<keyword evidence="3 4" id="KW-0687">Ribonucleoprotein</keyword>
<dbReference type="Pfam" id="PF00833">
    <property type="entry name" value="Ribosomal_S17e"/>
    <property type="match status" value="1"/>
</dbReference>
<dbReference type="HAMAP" id="MF_00511">
    <property type="entry name" value="Ribosomal_eS17"/>
    <property type="match status" value="1"/>
</dbReference>
<dbReference type="EMBL" id="MT631533">
    <property type="protein sequence ID" value="QNO53163.1"/>
    <property type="molecule type" value="Genomic_DNA"/>
</dbReference>
<gene>
    <name evidence="4" type="primary">rps17e</name>
    <name evidence="5" type="ORF">NDOAJMFA_00013</name>
</gene>
<evidence type="ECO:0000256" key="4">
    <source>
        <dbReference type="HAMAP-Rule" id="MF_00511"/>
    </source>
</evidence>
<dbReference type="InterPro" id="IPR001210">
    <property type="entry name" value="Ribosomal_eS17"/>
</dbReference>